<accession>A0A328A2W9</accession>
<organism evidence="1 2">
    <name type="scientific">Macrococcoides bohemicum</name>
    <dbReference type="NCBI Taxonomy" id="1903056"/>
    <lineage>
        <taxon>Bacteria</taxon>
        <taxon>Bacillati</taxon>
        <taxon>Bacillota</taxon>
        <taxon>Bacilli</taxon>
        <taxon>Bacillales</taxon>
        <taxon>Staphylococcaceae</taxon>
        <taxon>Macrococcoides</taxon>
    </lineage>
</organism>
<protein>
    <submittedName>
        <fullName evidence="1">Uncharacterized protein</fullName>
    </submittedName>
</protein>
<name>A0A328A2W9_9STAP</name>
<reference evidence="1 2" key="1">
    <citation type="journal article" date="2018" name="Front. Microbiol.">
        <title>Description and Comparative Genomics of Macrococcus caseolyticus subsp. hominis subsp. nov., Macrococcus goetzii sp. nov., Macrococcus epidermidis sp. nov., and Macrococcus bohemicus sp. nov., Novel Macrococci From Human Clinical Material With Virulence Potential and Suspected Uptake of Foreign DNA by Natural Transformation.</title>
        <authorList>
            <person name="Maslanova I."/>
            <person name="Wertheimer Z."/>
            <person name="Sedlacek I."/>
            <person name="Svec P."/>
            <person name="Indrakova A."/>
            <person name="Kovarovic V."/>
            <person name="Schumann P."/>
            <person name="Sproer C."/>
            <person name="Kralova S."/>
            <person name="Sedo O."/>
            <person name="Kristofova L."/>
            <person name="Vrbovska V."/>
            <person name="Fuzik T."/>
            <person name="Petras P."/>
            <person name="Zdrahal Z."/>
            <person name="Ruzickova V."/>
            <person name="Doskar J."/>
            <person name="Pantucek R."/>
        </authorList>
    </citation>
    <scope>NUCLEOTIDE SEQUENCE [LARGE SCALE GENOMIC DNA]</scope>
    <source>
        <strain evidence="1 2">03/115</strain>
    </source>
</reference>
<dbReference type="OrthoDB" id="9981983at2"/>
<dbReference type="Proteomes" id="UP000249579">
    <property type="component" value="Unassembled WGS sequence"/>
</dbReference>
<dbReference type="RefSeq" id="WP_111746748.1">
    <property type="nucleotide sequence ID" value="NZ_DALZDE010000009.1"/>
</dbReference>
<sequence length="78" mass="9078">MIKDKWGDFSDHTTINQKKYYIFGNAGINFNKQLDDKSTGAETAKDMVIIPPYMLYQDVLAFHLSTNKKEVEYVEKLK</sequence>
<evidence type="ECO:0000313" key="2">
    <source>
        <dbReference type="Proteomes" id="UP000249579"/>
    </source>
</evidence>
<comment type="caution">
    <text evidence="1">The sequence shown here is derived from an EMBL/GenBank/DDBJ whole genome shotgun (WGS) entry which is preliminary data.</text>
</comment>
<gene>
    <name evidence="1" type="ORF">BHX94_10720</name>
</gene>
<evidence type="ECO:0000313" key="1">
    <source>
        <dbReference type="EMBL" id="RAK48657.1"/>
    </source>
</evidence>
<proteinExistence type="predicted"/>
<dbReference type="AlphaFoldDB" id="A0A328A2W9"/>
<dbReference type="EMBL" id="PZJG01000008">
    <property type="protein sequence ID" value="RAK48657.1"/>
    <property type="molecule type" value="Genomic_DNA"/>
</dbReference>